<evidence type="ECO:0000259" key="8">
    <source>
        <dbReference type="PROSITE" id="PS50928"/>
    </source>
</evidence>
<keyword evidence="3" id="KW-1003">Cell membrane</keyword>
<dbReference type="PANTHER" id="PTHR30193">
    <property type="entry name" value="ABC TRANSPORTER PERMEASE PROTEIN"/>
    <property type="match status" value="1"/>
</dbReference>
<protein>
    <submittedName>
        <fullName evidence="9">Sugar ABC transporter permease</fullName>
    </submittedName>
</protein>
<feature type="transmembrane region" description="Helical" evidence="7">
    <location>
        <begin position="291"/>
        <end position="315"/>
    </location>
</feature>
<dbReference type="InterPro" id="IPR035906">
    <property type="entry name" value="MetI-like_sf"/>
</dbReference>
<dbReference type="InterPro" id="IPR051393">
    <property type="entry name" value="ABC_transporter_permease"/>
</dbReference>
<evidence type="ECO:0000256" key="1">
    <source>
        <dbReference type="ARBA" id="ARBA00004651"/>
    </source>
</evidence>
<feature type="domain" description="ABC transmembrane type-1" evidence="8">
    <location>
        <begin position="97"/>
        <end position="312"/>
    </location>
</feature>
<dbReference type="PROSITE" id="PS50928">
    <property type="entry name" value="ABC_TM1"/>
    <property type="match status" value="1"/>
</dbReference>
<evidence type="ECO:0000313" key="10">
    <source>
        <dbReference type="Proteomes" id="UP001235064"/>
    </source>
</evidence>
<proteinExistence type="inferred from homology"/>
<keyword evidence="5 7" id="KW-1133">Transmembrane helix</keyword>
<dbReference type="InterPro" id="IPR000515">
    <property type="entry name" value="MetI-like"/>
</dbReference>
<accession>A0ABT7MXS3</accession>
<comment type="similarity">
    <text evidence="7">Belongs to the binding-protein-dependent transport system permease family.</text>
</comment>
<dbReference type="Gene3D" id="1.10.3720.10">
    <property type="entry name" value="MetI-like"/>
    <property type="match status" value="1"/>
</dbReference>
<keyword evidence="2 7" id="KW-0813">Transport</keyword>
<feature type="transmembrane region" description="Helical" evidence="7">
    <location>
        <begin position="102"/>
        <end position="123"/>
    </location>
</feature>
<name>A0ABT7MXS3_9MICO</name>
<evidence type="ECO:0000313" key="9">
    <source>
        <dbReference type="EMBL" id="MDL9979254.1"/>
    </source>
</evidence>
<keyword evidence="10" id="KW-1185">Reference proteome</keyword>
<evidence type="ECO:0000256" key="5">
    <source>
        <dbReference type="ARBA" id="ARBA00022989"/>
    </source>
</evidence>
<keyword evidence="4 7" id="KW-0812">Transmembrane</keyword>
<comment type="caution">
    <text evidence="9">The sequence shown here is derived from an EMBL/GenBank/DDBJ whole genome shotgun (WGS) entry which is preliminary data.</text>
</comment>
<gene>
    <name evidence="9" type="ORF">QSV35_07900</name>
</gene>
<keyword evidence="6 7" id="KW-0472">Membrane</keyword>
<evidence type="ECO:0000256" key="7">
    <source>
        <dbReference type="RuleBase" id="RU363032"/>
    </source>
</evidence>
<reference evidence="9 10" key="1">
    <citation type="submission" date="2023-06" db="EMBL/GenBank/DDBJ databases">
        <title>Microbacterium sp. nov., isolated from a waste landfill.</title>
        <authorList>
            <person name="Wen W."/>
        </authorList>
    </citation>
    <scope>NUCLEOTIDE SEQUENCE [LARGE SCALE GENOMIC DNA]</scope>
    <source>
        <strain evidence="9 10">ASV49</strain>
    </source>
</reference>
<feature type="transmembrane region" description="Helical" evidence="7">
    <location>
        <begin position="37"/>
        <end position="58"/>
    </location>
</feature>
<dbReference type="Proteomes" id="UP001235064">
    <property type="component" value="Unassembled WGS sequence"/>
</dbReference>
<dbReference type="Pfam" id="PF00528">
    <property type="entry name" value="BPD_transp_1"/>
    <property type="match status" value="1"/>
</dbReference>
<dbReference type="SUPFAM" id="SSF161098">
    <property type="entry name" value="MetI-like"/>
    <property type="match status" value="1"/>
</dbReference>
<comment type="subcellular location">
    <subcellularLocation>
        <location evidence="1 7">Cell membrane</location>
        <topology evidence="1 7">Multi-pass membrane protein</topology>
    </subcellularLocation>
</comment>
<sequence>MSNVTVTEALITPKSGPAGRRQRPVGRRSPLRAIGGWRSFLWVIPGLALIAVFVYYPLLENIYLSFFQWSVFKPIPEFVGAANYVQAANDPIFWRSLFNNTAYAVVSLIFQVAGALVLAALVETYVRKHGGILRAIYFIPSAISLTVAGLLFYFIYQPQTGLLNEFLRVVGLGQYAQAWLGQESTAIWAIIVMSQWQSFGYTTLLYSVAIQRIPRELYDAADLDGVGSLSRIWHITTPLVREMSTLLIIVTVTGAFQVFNEVMVMTAGGPNNSSQVLGTWLYHAGFINNEFGYAAAIATVVFVITTVLAVVQLGISRRRRVEW</sequence>
<organism evidence="9 10">
    <name type="scientific">Microbacterium candidum</name>
    <dbReference type="NCBI Taxonomy" id="3041922"/>
    <lineage>
        <taxon>Bacteria</taxon>
        <taxon>Bacillati</taxon>
        <taxon>Actinomycetota</taxon>
        <taxon>Actinomycetes</taxon>
        <taxon>Micrococcales</taxon>
        <taxon>Microbacteriaceae</taxon>
        <taxon>Microbacterium</taxon>
    </lineage>
</organism>
<evidence type="ECO:0000256" key="4">
    <source>
        <dbReference type="ARBA" id="ARBA00022692"/>
    </source>
</evidence>
<dbReference type="PANTHER" id="PTHR30193:SF37">
    <property type="entry name" value="INNER MEMBRANE ABC TRANSPORTER PERMEASE PROTEIN YCJO"/>
    <property type="match status" value="1"/>
</dbReference>
<feature type="transmembrane region" description="Helical" evidence="7">
    <location>
        <begin position="135"/>
        <end position="156"/>
    </location>
</feature>
<feature type="transmembrane region" description="Helical" evidence="7">
    <location>
        <begin position="186"/>
        <end position="208"/>
    </location>
</feature>
<feature type="transmembrane region" description="Helical" evidence="7">
    <location>
        <begin position="239"/>
        <end position="259"/>
    </location>
</feature>
<evidence type="ECO:0000256" key="2">
    <source>
        <dbReference type="ARBA" id="ARBA00022448"/>
    </source>
</evidence>
<dbReference type="RefSeq" id="WP_286288117.1">
    <property type="nucleotide sequence ID" value="NZ_JASXSZ010000002.1"/>
</dbReference>
<evidence type="ECO:0000256" key="6">
    <source>
        <dbReference type="ARBA" id="ARBA00023136"/>
    </source>
</evidence>
<dbReference type="EMBL" id="JASXSZ010000002">
    <property type="protein sequence ID" value="MDL9979254.1"/>
    <property type="molecule type" value="Genomic_DNA"/>
</dbReference>
<evidence type="ECO:0000256" key="3">
    <source>
        <dbReference type="ARBA" id="ARBA00022475"/>
    </source>
</evidence>
<dbReference type="CDD" id="cd06261">
    <property type="entry name" value="TM_PBP2"/>
    <property type="match status" value="1"/>
</dbReference>